<proteinExistence type="inferred from homology"/>
<keyword evidence="2" id="KW-0560">Oxidoreductase</keyword>
<keyword evidence="5" id="KW-1185">Reference proteome</keyword>
<dbReference type="Pfam" id="PF13561">
    <property type="entry name" value="adh_short_C2"/>
    <property type="match status" value="1"/>
</dbReference>
<evidence type="ECO:0000256" key="2">
    <source>
        <dbReference type="ARBA" id="ARBA00023002"/>
    </source>
</evidence>
<dbReference type="SUPFAM" id="SSF51735">
    <property type="entry name" value="NAD(P)-binding Rossmann-fold domains"/>
    <property type="match status" value="1"/>
</dbReference>
<dbReference type="InterPro" id="IPR002347">
    <property type="entry name" value="SDR_fam"/>
</dbReference>
<dbReference type="PRINTS" id="PR00080">
    <property type="entry name" value="SDRFAMILY"/>
</dbReference>
<sequence length="251" mass="25507">MDLDGRTAIVTGGAQGIGLACVDALIAAGARVALLDRNRAGAEAAAHDRGAHVVPLVCDVSDPAQVTAAVQAAETALGPVSILVNNAGMTLSGDVLSLDYAAFQAVLAVNLGGTFLMTQAVARRMVALEIPGSIVNLSSVNAVLAIPGITAYCASKGGVGQLTKASALALAPHRIRVNAVGPGSIMTDMMRGVASDETAMRRVLSRTPLGRIGEPREVADVVVFLASDKASYITGETIFIDGGRSGLNYTV</sequence>
<dbReference type="PROSITE" id="PS51257">
    <property type="entry name" value="PROKAR_LIPOPROTEIN"/>
    <property type="match status" value="1"/>
</dbReference>
<dbReference type="GO" id="GO:0006633">
    <property type="term" value="P:fatty acid biosynthetic process"/>
    <property type="evidence" value="ECO:0007669"/>
    <property type="project" value="TreeGrafter"/>
</dbReference>
<dbReference type="PANTHER" id="PTHR42760">
    <property type="entry name" value="SHORT-CHAIN DEHYDROGENASES/REDUCTASES FAMILY MEMBER"/>
    <property type="match status" value="1"/>
</dbReference>
<dbReference type="InterPro" id="IPR036291">
    <property type="entry name" value="NAD(P)-bd_dom_sf"/>
</dbReference>
<comment type="similarity">
    <text evidence="1">Belongs to the short-chain dehydrogenases/reductases (SDR) family.</text>
</comment>
<dbReference type="InterPro" id="IPR057326">
    <property type="entry name" value="KR_dom"/>
</dbReference>
<dbReference type="AlphaFoldDB" id="A0A4V6NZM0"/>
<gene>
    <name evidence="4" type="ORF">EDC64_101197</name>
</gene>
<evidence type="ECO:0000313" key="4">
    <source>
        <dbReference type="EMBL" id="TCT07678.1"/>
    </source>
</evidence>
<evidence type="ECO:0000256" key="1">
    <source>
        <dbReference type="ARBA" id="ARBA00006484"/>
    </source>
</evidence>
<dbReference type="Proteomes" id="UP000294664">
    <property type="component" value="Unassembled WGS sequence"/>
</dbReference>
<protein>
    <submittedName>
        <fullName evidence="4">NAD(P)-dependent dehydrogenase (Short-subunit alcohol dehydrogenase family)</fullName>
    </submittedName>
</protein>
<dbReference type="GO" id="GO:0016616">
    <property type="term" value="F:oxidoreductase activity, acting on the CH-OH group of donors, NAD or NADP as acceptor"/>
    <property type="evidence" value="ECO:0007669"/>
    <property type="project" value="UniProtKB-ARBA"/>
</dbReference>
<evidence type="ECO:0000313" key="5">
    <source>
        <dbReference type="Proteomes" id="UP000294664"/>
    </source>
</evidence>
<accession>A0A4V6NZM0</accession>
<dbReference type="EMBL" id="SMAI01000001">
    <property type="protein sequence ID" value="TCT07678.1"/>
    <property type="molecule type" value="Genomic_DNA"/>
</dbReference>
<dbReference type="PANTHER" id="PTHR42760:SF133">
    <property type="entry name" value="3-OXOACYL-[ACYL-CARRIER-PROTEIN] REDUCTASE"/>
    <property type="match status" value="1"/>
</dbReference>
<evidence type="ECO:0000259" key="3">
    <source>
        <dbReference type="SMART" id="SM00822"/>
    </source>
</evidence>
<dbReference type="RefSeq" id="WP_132028743.1">
    <property type="nucleotide sequence ID" value="NZ_SMAI01000001.1"/>
</dbReference>
<dbReference type="OrthoDB" id="9790146at2"/>
<dbReference type="GO" id="GO:0048038">
    <property type="term" value="F:quinone binding"/>
    <property type="evidence" value="ECO:0007669"/>
    <property type="project" value="TreeGrafter"/>
</dbReference>
<dbReference type="NCBIfam" id="NF005559">
    <property type="entry name" value="PRK07231.1"/>
    <property type="match status" value="1"/>
</dbReference>
<dbReference type="FunFam" id="3.40.50.720:FF:000084">
    <property type="entry name" value="Short-chain dehydrogenase reductase"/>
    <property type="match status" value="1"/>
</dbReference>
<dbReference type="PRINTS" id="PR00081">
    <property type="entry name" value="GDHRDH"/>
</dbReference>
<name>A0A4V6NZM0_9HYPH</name>
<comment type="caution">
    <text evidence="4">The sequence shown here is derived from an EMBL/GenBank/DDBJ whole genome shotgun (WGS) entry which is preliminary data.</text>
</comment>
<feature type="domain" description="Ketoreductase" evidence="3">
    <location>
        <begin position="6"/>
        <end position="183"/>
    </location>
</feature>
<dbReference type="SMART" id="SM00822">
    <property type="entry name" value="PKS_KR"/>
    <property type="match status" value="1"/>
</dbReference>
<reference evidence="4 5" key="1">
    <citation type="submission" date="2019-03" db="EMBL/GenBank/DDBJ databases">
        <title>Genomic Encyclopedia of Type Strains, Phase IV (KMG-IV): sequencing the most valuable type-strain genomes for metagenomic binning, comparative biology and taxonomic classification.</title>
        <authorList>
            <person name="Goeker M."/>
        </authorList>
    </citation>
    <scope>NUCLEOTIDE SEQUENCE [LARGE SCALE GENOMIC DNA]</scope>
    <source>
        <strain evidence="4 5">DSM 9035</strain>
    </source>
</reference>
<organism evidence="4 5">
    <name type="scientific">Aquabacter spiritensis</name>
    <dbReference type="NCBI Taxonomy" id="933073"/>
    <lineage>
        <taxon>Bacteria</taxon>
        <taxon>Pseudomonadati</taxon>
        <taxon>Pseudomonadota</taxon>
        <taxon>Alphaproteobacteria</taxon>
        <taxon>Hyphomicrobiales</taxon>
        <taxon>Xanthobacteraceae</taxon>
        <taxon>Aquabacter</taxon>
    </lineage>
</organism>
<dbReference type="Gene3D" id="3.40.50.720">
    <property type="entry name" value="NAD(P)-binding Rossmann-like Domain"/>
    <property type="match status" value="1"/>
</dbReference>